<dbReference type="RefSeq" id="WP_219474389.1">
    <property type="nucleotide sequence ID" value="NZ_BSCX01000020.1"/>
</dbReference>
<proteinExistence type="predicted"/>
<keyword evidence="2" id="KW-1185">Reference proteome</keyword>
<evidence type="ECO:0000313" key="2">
    <source>
        <dbReference type="Proteomes" id="UP000825369"/>
    </source>
</evidence>
<accession>A0ABX8TMU4</accession>
<evidence type="ECO:0000313" key="1">
    <source>
        <dbReference type="EMBL" id="QYC30774.1"/>
    </source>
</evidence>
<organism evidence="1 2">
    <name type="scientific">Paulownia witches'-broom phytoplasma</name>
    <dbReference type="NCBI Taxonomy" id="39647"/>
    <lineage>
        <taxon>Bacteria</taxon>
        <taxon>Bacillati</taxon>
        <taxon>Mycoplasmatota</taxon>
        <taxon>Mollicutes</taxon>
        <taxon>Acholeplasmatales</taxon>
        <taxon>Acholeplasmataceae</taxon>
        <taxon>Candidatus Phytoplasma</taxon>
        <taxon>16SrI (Aster yellows group)</taxon>
    </lineage>
</organism>
<dbReference type="Proteomes" id="UP000825369">
    <property type="component" value="Chromosome"/>
</dbReference>
<sequence>MQNEKQSKKNMNVGGDKTCKWAFRNARKLFKKKTNSKVGLYIIKKY</sequence>
<gene>
    <name evidence="1" type="ORF">HGD80_03085</name>
</gene>
<protein>
    <submittedName>
        <fullName evidence="1">Uncharacterized protein</fullName>
    </submittedName>
</protein>
<name>A0ABX8TMU4_9MOLU</name>
<reference evidence="1 2" key="1">
    <citation type="journal article" date="2021" name="Mol. Plant">
        <title>Genomic insights into the fast growth of paulownias and the formation of Paulownia witches' broom.</title>
        <authorList>
            <person name="Cao Y."/>
            <person name="Sun G."/>
            <person name="Zhai X."/>
            <person name="Xu P."/>
            <person name="Ma L."/>
            <person name="Deng M."/>
            <person name="Zhao Z."/>
            <person name="Yang H."/>
            <person name="Dong Y."/>
            <person name="Shang Z."/>
            <person name="Lv Y."/>
            <person name="Yan L."/>
            <person name="Liu H."/>
            <person name="Cao X."/>
            <person name="Li B."/>
            <person name="Wang Z."/>
            <person name="Zhao X."/>
            <person name="Yu H."/>
            <person name="Wang F."/>
            <person name="Ma W."/>
            <person name="Huang J."/>
            <person name="Fan G."/>
        </authorList>
    </citation>
    <scope>NUCLEOTIDE SEQUENCE [LARGE SCALE GENOMIC DNA]</scope>
    <source>
        <strain evidence="1 2">Zhengzhou</strain>
    </source>
</reference>
<dbReference type="EMBL" id="CP066882">
    <property type="protein sequence ID" value="QYC30774.1"/>
    <property type="molecule type" value="Genomic_DNA"/>
</dbReference>